<evidence type="ECO:0000256" key="2">
    <source>
        <dbReference type="SAM" id="SignalP"/>
    </source>
</evidence>
<dbReference type="EMBL" id="JABAHT010000013">
    <property type="protein sequence ID" value="KAF4670222.1"/>
    <property type="molecule type" value="Genomic_DNA"/>
</dbReference>
<protein>
    <recommendedName>
        <fullName evidence="3">Fe2OG dioxygenase domain-containing protein</fullName>
    </recommendedName>
</protein>
<dbReference type="InterPro" id="IPR005123">
    <property type="entry name" value="Oxoglu/Fe-dep_dioxygenase_dom"/>
</dbReference>
<dbReference type="Pfam" id="PF14226">
    <property type="entry name" value="DIOX_N"/>
    <property type="match status" value="1"/>
</dbReference>
<feature type="chain" id="PRO_5033594340" description="Fe2OG dioxygenase domain-containing protein" evidence="2">
    <location>
        <begin position="20"/>
        <end position="362"/>
    </location>
</feature>
<dbReference type="EMBL" id="JABANN010000016">
    <property type="protein sequence ID" value="KAF4675348.1"/>
    <property type="molecule type" value="Genomic_DNA"/>
</dbReference>
<dbReference type="Gene3D" id="2.60.120.330">
    <property type="entry name" value="B-lactam Antibiotic, Isopenicillin N Synthase, Chain"/>
    <property type="match status" value="1"/>
</dbReference>
<name>A0A7J6MUR0_PEROL</name>
<dbReference type="PROSITE" id="PS51471">
    <property type="entry name" value="FE2OG_OXY"/>
    <property type="match status" value="1"/>
</dbReference>
<feature type="signal peptide" evidence="2">
    <location>
        <begin position="1"/>
        <end position="19"/>
    </location>
</feature>
<evidence type="ECO:0000313" key="6">
    <source>
        <dbReference type="Proteomes" id="UP000570595"/>
    </source>
</evidence>
<keyword evidence="1" id="KW-0408">Iron</keyword>
<keyword evidence="1" id="KW-0479">Metal-binding</keyword>
<evidence type="ECO:0000313" key="5">
    <source>
        <dbReference type="EMBL" id="KAF4675348.1"/>
    </source>
</evidence>
<sequence>MTHSILFGVLASLSARSWEAPVIDLSCFGDYPGDKCGDEASKLLRAASESGGGAFVLRGHGVNDDFIDSVLSSARRLFTDVDASEKERLSIIGDGLTRGYVPLGRESGSDREEIKEAFSYGYDWPEGYKSFSNKLQGPNVWPAGISAEDERVLNEWFGHATRLGLSLARAFSSALGQKALSDSCGPDGASISLQRIFRYFAVEGDDSSGDKTIGSSPHTDWGFITIVLQEEGVDGLEVQDSETGRYHPLPNDRASRMVVNVGDFASIMSGGKLHSPVHRVVSPKKAAERISLVHFYYPNYNTTLEGLLDTDAAKRTSLLTDQKAGGVSGWIAEDGHMMAFGDFISAKWSQVYRPRSRPDEEL</sequence>
<dbReference type="InterPro" id="IPR026992">
    <property type="entry name" value="DIOX_N"/>
</dbReference>
<dbReference type="OrthoDB" id="424327at2759"/>
<comment type="caution">
    <text evidence="5">The sequence shown here is derived from an EMBL/GenBank/DDBJ whole genome shotgun (WGS) entry which is preliminary data.</text>
</comment>
<dbReference type="InterPro" id="IPR027443">
    <property type="entry name" value="IPNS-like_sf"/>
</dbReference>
<dbReference type="PANTHER" id="PTHR47990">
    <property type="entry name" value="2-OXOGLUTARATE (2OG) AND FE(II)-DEPENDENT OXYGENASE SUPERFAMILY PROTEIN-RELATED"/>
    <property type="match status" value="1"/>
</dbReference>
<evidence type="ECO:0000313" key="7">
    <source>
        <dbReference type="Proteomes" id="UP000572268"/>
    </source>
</evidence>
<keyword evidence="1" id="KW-0560">Oxidoreductase</keyword>
<keyword evidence="2" id="KW-0732">Signal</keyword>
<dbReference type="Proteomes" id="UP000572268">
    <property type="component" value="Unassembled WGS sequence"/>
</dbReference>
<evidence type="ECO:0000259" key="3">
    <source>
        <dbReference type="PROSITE" id="PS51471"/>
    </source>
</evidence>
<dbReference type="AlphaFoldDB" id="A0A7J6MUR0"/>
<proteinExistence type="inferred from homology"/>
<feature type="domain" description="Fe2OG dioxygenase" evidence="3">
    <location>
        <begin position="192"/>
        <end position="298"/>
    </location>
</feature>
<dbReference type="GO" id="GO:0046872">
    <property type="term" value="F:metal ion binding"/>
    <property type="evidence" value="ECO:0007669"/>
    <property type="project" value="UniProtKB-KW"/>
</dbReference>
<dbReference type="InterPro" id="IPR050231">
    <property type="entry name" value="Iron_ascorbate_oxido_reductase"/>
</dbReference>
<organism evidence="5 7">
    <name type="scientific">Perkinsus olseni</name>
    <name type="common">Perkinsus atlanticus</name>
    <dbReference type="NCBI Taxonomy" id="32597"/>
    <lineage>
        <taxon>Eukaryota</taxon>
        <taxon>Sar</taxon>
        <taxon>Alveolata</taxon>
        <taxon>Perkinsozoa</taxon>
        <taxon>Perkinsea</taxon>
        <taxon>Perkinsida</taxon>
        <taxon>Perkinsidae</taxon>
        <taxon>Perkinsus</taxon>
    </lineage>
</organism>
<reference evidence="6 7" key="1">
    <citation type="submission" date="2020-04" db="EMBL/GenBank/DDBJ databases">
        <title>Perkinsus olseni comparative genomics.</title>
        <authorList>
            <person name="Bogema D.R."/>
        </authorList>
    </citation>
    <scope>NUCLEOTIDE SEQUENCE [LARGE SCALE GENOMIC DNA]</scope>
    <source>
        <strain evidence="4">ATCC PRA-179</strain>
        <strain evidence="5">ATCC PRA-31</strain>
    </source>
</reference>
<dbReference type="GO" id="GO:0016491">
    <property type="term" value="F:oxidoreductase activity"/>
    <property type="evidence" value="ECO:0007669"/>
    <property type="project" value="UniProtKB-KW"/>
</dbReference>
<dbReference type="InterPro" id="IPR044861">
    <property type="entry name" value="IPNS-like_FE2OG_OXY"/>
</dbReference>
<dbReference type="Pfam" id="PF03171">
    <property type="entry name" value="2OG-FeII_Oxy"/>
    <property type="match status" value="1"/>
</dbReference>
<accession>A0A7J6MUR0</accession>
<evidence type="ECO:0000256" key="1">
    <source>
        <dbReference type="RuleBase" id="RU003682"/>
    </source>
</evidence>
<dbReference type="Proteomes" id="UP000570595">
    <property type="component" value="Unassembled WGS sequence"/>
</dbReference>
<evidence type="ECO:0000313" key="4">
    <source>
        <dbReference type="EMBL" id="KAF4670222.1"/>
    </source>
</evidence>
<comment type="similarity">
    <text evidence="1">Belongs to the iron/ascorbate-dependent oxidoreductase family.</text>
</comment>
<gene>
    <name evidence="5" type="ORF">FOL46_001980</name>
    <name evidence="4" type="ORF">FOZ61_001240</name>
</gene>
<dbReference type="SUPFAM" id="SSF51197">
    <property type="entry name" value="Clavaminate synthase-like"/>
    <property type="match status" value="1"/>
</dbReference>